<evidence type="ECO:0000256" key="1">
    <source>
        <dbReference type="SAM" id="Phobius"/>
    </source>
</evidence>
<dbReference type="Proteomes" id="UP000282971">
    <property type="component" value="Unassembled WGS sequence"/>
</dbReference>
<reference evidence="2 3" key="1">
    <citation type="submission" date="2019-01" db="EMBL/GenBank/DDBJ databases">
        <authorList>
            <person name="Chen W.-M."/>
        </authorList>
    </citation>
    <scope>NUCLEOTIDE SEQUENCE [LARGE SCALE GENOMIC DNA]</scope>
    <source>
        <strain evidence="2 3">CCP-7</strain>
    </source>
</reference>
<protein>
    <submittedName>
        <fullName evidence="2">Uncharacterized protein</fullName>
    </submittedName>
</protein>
<comment type="caution">
    <text evidence="2">The sequence shown here is derived from an EMBL/GenBank/DDBJ whole genome shotgun (WGS) entry which is preliminary data.</text>
</comment>
<sequence length="112" mass="12022">MSEQVSSFPGNIEAGFVRLEGKIDRLVDKMDHAAEETIRLRDRVHAIANEVTPLVMAGIPEKLVAHEARLNALESDREQRKGAMGVMKALWALIGFIGAGGVVAVAKLAGGF</sequence>
<dbReference type="AlphaFoldDB" id="A0A437M7U5"/>
<feature type="transmembrane region" description="Helical" evidence="1">
    <location>
        <begin position="89"/>
        <end position="109"/>
    </location>
</feature>
<keyword evidence="1" id="KW-1133">Transmembrane helix</keyword>
<accession>A0A437M7U5</accession>
<dbReference type="EMBL" id="SACN01000001">
    <property type="protein sequence ID" value="RVT93683.1"/>
    <property type="molecule type" value="Genomic_DNA"/>
</dbReference>
<keyword evidence="1" id="KW-0812">Transmembrane</keyword>
<evidence type="ECO:0000313" key="2">
    <source>
        <dbReference type="EMBL" id="RVT93683.1"/>
    </source>
</evidence>
<gene>
    <name evidence="2" type="ORF">EOD43_07400</name>
</gene>
<name>A0A437M7U5_9SPHN</name>
<keyword evidence="3" id="KW-1185">Reference proteome</keyword>
<keyword evidence="1" id="KW-0472">Membrane</keyword>
<dbReference type="RefSeq" id="WP_127742539.1">
    <property type="nucleotide sequence ID" value="NZ_SACN01000001.1"/>
</dbReference>
<proteinExistence type="predicted"/>
<evidence type="ECO:0000313" key="3">
    <source>
        <dbReference type="Proteomes" id="UP000282971"/>
    </source>
</evidence>
<organism evidence="2 3">
    <name type="scientific">Sphingomonas crocodyli</name>
    <dbReference type="NCBI Taxonomy" id="1979270"/>
    <lineage>
        <taxon>Bacteria</taxon>
        <taxon>Pseudomonadati</taxon>
        <taxon>Pseudomonadota</taxon>
        <taxon>Alphaproteobacteria</taxon>
        <taxon>Sphingomonadales</taxon>
        <taxon>Sphingomonadaceae</taxon>
        <taxon>Sphingomonas</taxon>
    </lineage>
</organism>